<keyword evidence="3" id="KW-1185">Reference proteome</keyword>
<reference evidence="2 3" key="1">
    <citation type="submission" date="2018-03" db="EMBL/GenBank/DDBJ databases">
        <title>Genome sequence of Clostridium luticellarii DSM 29923.</title>
        <authorList>
            <person name="Poehlein A."/>
            <person name="Daniel R."/>
        </authorList>
    </citation>
    <scope>NUCLEOTIDE SEQUENCE [LARGE SCALE GENOMIC DNA]</scope>
    <source>
        <strain evidence="2 3">DSM 29923</strain>
    </source>
</reference>
<accession>A0A2T0BQR1</accession>
<name>A0A2T0BQR1_9CLOT</name>
<sequence length="50" mass="5477">MRGKFIAGAIIGAAVGMMAVPGLRGSNKRRIKRASRNLKNTADEMTNWMK</sequence>
<protein>
    <recommendedName>
        <fullName evidence="4">YtxH-like protein</fullName>
    </recommendedName>
</protein>
<keyword evidence="1" id="KW-1133">Transmembrane helix</keyword>
<gene>
    <name evidence="2" type="ORF">CLLU_07010</name>
</gene>
<keyword evidence="1" id="KW-0812">Transmembrane</keyword>
<feature type="transmembrane region" description="Helical" evidence="1">
    <location>
        <begin position="6"/>
        <end position="23"/>
    </location>
</feature>
<comment type="caution">
    <text evidence="2">The sequence shown here is derived from an EMBL/GenBank/DDBJ whole genome shotgun (WGS) entry which is preliminary data.</text>
</comment>
<organism evidence="2 3">
    <name type="scientific">Clostridium luticellarii</name>
    <dbReference type="NCBI Taxonomy" id="1691940"/>
    <lineage>
        <taxon>Bacteria</taxon>
        <taxon>Bacillati</taxon>
        <taxon>Bacillota</taxon>
        <taxon>Clostridia</taxon>
        <taxon>Eubacteriales</taxon>
        <taxon>Clostridiaceae</taxon>
        <taxon>Clostridium</taxon>
    </lineage>
</organism>
<dbReference type="OrthoDB" id="9966340at2"/>
<keyword evidence="1" id="KW-0472">Membrane</keyword>
<dbReference type="AlphaFoldDB" id="A0A2T0BQR1"/>
<evidence type="ECO:0000313" key="2">
    <source>
        <dbReference type="EMBL" id="PRR86224.1"/>
    </source>
</evidence>
<evidence type="ECO:0008006" key="4">
    <source>
        <dbReference type="Google" id="ProtNLM"/>
    </source>
</evidence>
<dbReference type="RefSeq" id="WP_146127588.1">
    <property type="nucleotide sequence ID" value="NZ_JALCPJ010000037.1"/>
</dbReference>
<dbReference type="EMBL" id="PVXP01000006">
    <property type="protein sequence ID" value="PRR86224.1"/>
    <property type="molecule type" value="Genomic_DNA"/>
</dbReference>
<proteinExistence type="predicted"/>
<evidence type="ECO:0000313" key="3">
    <source>
        <dbReference type="Proteomes" id="UP000237798"/>
    </source>
</evidence>
<dbReference type="Proteomes" id="UP000237798">
    <property type="component" value="Unassembled WGS sequence"/>
</dbReference>
<evidence type="ECO:0000256" key="1">
    <source>
        <dbReference type="SAM" id="Phobius"/>
    </source>
</evidence>